<organism evidence="4 5">
    <name type="scientific">Thalassorhabdus alkalitolerans</name>
    <dbReference type="NCBI Taxonomy" id="2282697"/>
    <lineage>
        <taxon>Bacteria</taxon>
        <taxon>Bacillati</taxon>
        <taxon>Bacillota</taxon>
        <taxon>Bacilli</taxon>
        <taxon>Bacillales</taxon>
        <taxon>Bacillaceae</taxon>
        <taxon>Thalassorhabdus</taxon>
    </lineage>
</organism>
<feature type="region of interest" description="Disordered" evidence="2">
    <location>
        <begin position="208"/>
        <end position="230"/>
    </location>
</feature>
<dbReference type="Pfam" id="PF00156">
    <property type="entry name" value="Pribosyltran"/>
    <property type="match status" value="1"/>
</dbReference>
<dbReference type="InterPro" id="IPR000836">
    <property type="entry name" value="PRTase_dom"/>
</dbReference>
<evidence type="ECO:0000313" key="5">
    <source>
        <dbReference type="Proteomes" id="UP001596142"/>
    </source>
</evidence>
<dbReference type="SUPFAM" id="SSF53271">
    <property type="entry name" value="PRTase-like"/>
    <property type="match status" value="1"/>
</dbReference>
<comment type="caution">
    <text evidence="4">The sequence shown here is derived from an EMBL/GenBank/DDBJ whole genome shotgun (WGS) entry which is preliminary data.</text>
</comment>
<evidence type="ECO:0000256" key="1">
    <source>
        <dbReference type="ARBA" id="ARBA00008007"/>
    </source>
</evidence>
<keyword evidence="5" id="KW-1185">Reference proteome</keyword>
<evidence type="ECO:0000259" key="3">
    <source>
        <dbReference type="Pfam" id="PF00156"/>
    </source>
</evidence>
<evidence type="ECO:0000313" key="4">
    <source>
        <dbReference type="EMBL" id="MFC5711362.1"/>
    </source>
</evidence>
<feature type="compositionally biased region" description="Basic and acidic residues" evidence="2">
    <location>
        <begin position="208"/>
        <end position="222"/>
    </location>
</feature>
<accession>A0ABW0YJ06</accession>
<proteinExistence type="inferred from homology"/>
<sequence>MSVLTYRNLGDMPNCLWCGAPHPVHVTWGNLLYEKEKPLLCAECSNRLEKLEWKLCNLCGRSLETLDEKYISTDEMCHDCTRWETSTHWSGLLDKNRSLYHYNDFLQEIIGRYKFRGDAILSSLFTRRLNDYYHQEFSGYHIVPIPLSKERLSERGFNQAELLATTITPDQPPLGFLLKKPFLTQFFSSLKGNSQVLYLPDLLTRTRHETKQSKRSRVERMPHPHQTGSSPFAIPYPELFSIKDKQFLLIDDIYTTGSTVRKAAKILNEHGAAAVSSLTIARG</sequence>
<evidence type="ECO:0000256" key="2">
    <source>
        <dbReference type="SAM" id="MobiDB-lite"/>
    </source>
</evidence>
<dbReference type="EMBL" id="JBHSOZ010000002">
    <property type="protein sequence ID" value="MFC5711362.1"/>
    <property type="molecule type" value="Genomic_DNA"/>
</dbReference>
<dbReference type="PANTHER" id="PTHR47505">
    <property type="entry name" value="DNA UTILIZATION PROTEIN YHGH"/>
    <property type="match status" value="1"/>
</dbReference>
<dbReference type="Gene3D" id="3.40.50.2020">
    <property type="match status" value="1"/>
</dbReference>
<dbReference type="PANTHER" id="PTHR47505:SF1">
    <property type="entry name" value="DNA UTILIZATION PROTEIN YHGH"/>
    <property type="match status" value="1"/>
</dbReference>
<name>A0ABW0YJ06_9BACI</name>
<dbReference type="RefSeq" id="WP_385937474.1">
    <property type="nucleotide sequence ID" value="NZ_JBHSOZ010000002.1"/>
</dbReference>
<comment type="similarity">
    <text evidence="1">Belongs to the ComF/GntX family.</text>
</comment>
<feature type="domain" description="Phosphoribosyltransferase" evidence="3">
    <location>
        <begin position="227"/>
        <end position="281"/>
    </location>
</feature>
<dbReference type="Proteomes" id="UP001596142">
    <property type="component" value="Unassembled WGS sequence"/>
</dbReference>
<gene>
    <name evidence="4" type="ORF">ACFPU1_01060</name>
</gene>
<reference evidence="5" key="1">
    <citation type="journal article" date="2019" name="Int. J. Syst. Evol. Microbiol.">
        <title>The Global Catalogue of Microorganisms (GCM) 10K type strain sequencing project: providing services to taxonomists for standard genome sequencing and annotation.</title>
        <authorList>
            <consortium name="The Broad Institute Genomics Platform"/>
            <consortium name="The Broad Institute Genome Sequencing Center for Infectious Disease"/>
            <person name="Wu L."/>
            <person name="Ma J."/>
        </authorList>
    </citation>
    <scope>NUCLEOTIDE SEQUENCE [LARGE SCALE GENOMIC DNA]</scope>
    <source>
        <strain evidence="5">CECT 7184</strain>
    </source>
</reference>
<dbReference type="CDD" id="cd06223">
    <property type="entry name" value="PRTases_typeI"/>
    <property type="match status" value="1"/>
</dbReference>
<protein>
    <submittedName>
        <fullName evidence="4">ComF family protein</fullName>
    </submittedName>
</protein>
<dbReference type="InterPro" id="IPR029057">
    <property type="entry name" value="PRTase-like"/>
</dbReference>
<dbReference type="InterPro" id="IPR051910">
    <property type="entry name" value="ComF/GntX_DNA_util-trans"/>
</dbReference>